<proteinExistence type="predicted"/>
<accession>A0A4C1STE3</accession>
<comment type="caution">
    <text evidence="1">The sequence shown here is derived from an EMBL/GenBank/DDBJ whole genome shotgun (WGS) entry which is preliminary data.</text>
</comment>
<protein>
    <submittedName>
        <fullName evidence="1">Uncharacterized protein</fullName>
    </submittedName>
</protein>
<sequence>MRLWTINHPVAGVAAKRFFAESPYYQPPGTDLTLDFFSSEVPQEAGLVLIPMVVAVKLGMIHLSASSHLFGMPGLWKAQGRKELARNS</sequence>
<dbReference type="EMBL" id="BGZK01011045">
    <property type="protein sequence ID" value="GBP05186.1"/>
    <property type="molecule type" value="Genomic_DNA"/>
</dbReference>
<keyword evidence="2" id="KW-1185">Reference proteome</keyword>
<name>A0A4C1STE3_EUMVA</name>
<dbReference type="AlphaFoldDB" id="A0A4C1STE3"/>
<dbReference type="Proteomes" id="UP000299102">
    <property type="component" value="Unassembled WGS sequence"/>
</dbReference>
<reference evidence="1 2" key="1">
    <citation type="journal article" date="2019" name="Commun. Biol.">
        <title>The bagworm genome reveals a unique fibroin gene that provides high tensile strength.</title>
        <authorList>
            <person name="Kono N."/>
            <person name="Nakamura H."/>
            <person name="Ohtoshi R."/>
            <person name="Tomita M."/>
            <person name="Numata K."/>
            <person name="Arakawa K."/>
        </authorList>
    </citation>
    <scope>NUCLEOTIDE SEQUENCE [LARGE SCALE GENOMIC DNA]</scope>
</reference>
<gene>
    <name evidence="1" type="ORF">EVAR_71576_1</name>
</gene>
<evidence type="ECO:0000313" key="1">
    <source>
        <dbReference type="EMBL" id="GBP05186.1"/>
    </source>
</evidence>
<evidence type="ECO:0000313" key="2">
    <source>
        <dbReference type="Proteomes" id="UP000299102"/>
    </source>
</evidence>
<organism evidence="1 2">
    <name type="scientific">Eumeta variegata</name>
    <name type="common">Bagworm moth</name>
    <name type="synonym">Eumeta japonica</name>
    <dbReference type="NCBI Taxonomy" id="151549"/>
    <lineage>
        <taxon>Eukaryota</taxon>
        <taxon>Metazoa</taxon>
        <taxon>Ecdysozoa</taxon>
        <taxon>Arthropoda</taxon>
        <taxon>Hexapoda</taxon>
        <taxon>Insecta</taxon>
        <taxon>Pterygota</taxon>
        <taxon>Neoptera</taxon>
        <taxon>Endopterygota</taxon>
        <taxon>Lepidoptera</taxon>
        <taxon>Glossata</taxon>
        <taxon>Ditrysia</taxon>
        <taxon>Tineoidea</taxon>
        <taxon>Psychidae</taxon>
        <taxon>Oiketicinae</taxon>
        <taxon>Eumeta</taxon>
    </lineage>
</organism>